<gene>
    <name evidence="1" type="ORF">VNO80_03839</name>
</gene>
<dbReference type="EMBL" id="JAYMYR010000002">
    <property type="protein sequence ID" value="KAK7378400.1"/>
    <property type="molecule type" value="Genomic_DNA"/>
</dbReference>
<evidence type="ECO:0000313" key="1">
    <source>
        <dbReference type="EMBL" id="KAK7378400.1"/>
    </source>
</evidence>
<sequence length="93" mass="10075">MYGSVSSLILAAKGLTLHFRQHSESRVIVHDSDRTRSLTDHTRSLLLAPELFPVHCHVEHGNDDLGKTLEVLDGVEVKSDDVGDLGGACRATA</sequence>
<protein>
    <submittedName>
        <fullName evidence="1">Uncharacterized protein</fullName>
    </submittedName>
</protein>
<keyword evidence="2" id="KW-1185">Reference proteome</keyword>
<accession>A0AAN9NTY1</accession>
<evidence type="ECO:0000313" key="2">
    <source>
        <dbReference type="Proteomes" id="UP001374584"/>
    </source>
</evidence>
<proteinExistence type="predicted"/>
<name>A0AAN9NTY1_PHACN</name>
<reference evidence="1 2" key="1">
    <citation type="submission" date="2024-01" db="EMBL/GenBank/DDBJ databases">
        <title>The genomes of 5 underutilized Papilionoideae crops provide insights into root nodulation and disease resistanc.</title>
        <authorList>
            <person name="Jiang F."/>
        </authorList>
    </citation>
    <scope>NUCLEOTIDE SEQUENCE [LARGE SCALE GENOMIC DNA]</scope>
    <source>
        <strain evidence="1">JINMINGXINNONG_FW02</strain>
        <tissue evidence="1">Leaves</tissue>
    </source>
</reference>
<dbReference type="Proteomes" id="UP001374584">
    <property type="component" value="Unassembled WGS sequence"/>
</dbReference>
<dbReference type="AlphaFoldDB" id="A0AAN9NTY1"/>
<organism evidence="1 2">
    <name type="scientific">Phaseolus coccineus</name>
    <name type="common">Scarlet runner bean</name>
    <name type="synonym">Phaseolus multiflorus</name>
    <dbReference type="NCBI Taxonomy" id="3886"/>
    <lineage>
        <taxon>Eukaryota</taxon>
        <taxon>Viridiplantae</taxon>
        <taxon>Streptophyta</taxon>
        <taxon>Embryophyta</taxon>
        <taxon>Tracheophyta</taxon>
        <taxon>Spermatophyta</taxon>
        <taxon>Magnoliopsida</taxon>
        <taxon>eudicotyledons</taxon>
        <taxon>Gunneridae</taxon>
        <taxon>Pentapetalae</taxon>
        <taxon>rosids</taxon>
        <taxon>fabids</taxon>
        <taxon>Fabales</taxon>
        <taxon>Fabaceae</taxon>
        <taxon>Papilionoideae</taxon>
        <taxon>50 kb inversion clade</taxon>
        <taxon>NPAAA clade</taxon>
        <taxon>indigoferoid/millettioid clade</taxon>
        <taxon>Phaseoleae</taxon>
        <taxon>Phaseolus</taxon>
    </lineage>
</organism>
<comment type="caution">
    <text evidence="1">The sequence shown here is derived from an EMBL/GenBank/DDBJ whole genome shotgun (WGS) entry which is preliminary data.</text>
</comment>